<sequence length="168" mass="19148">MRRVLPRTYRSGGWAVAVKKSGLAKSVLDWSDRRVLAIWQTPFAQKLLRLHRVDLTYSQVLVRWTPASVVLDELDLDLTPFLATSPVLSPEKTLQDAKDLIKFLEDHPDAVPLDSSPTTAFFLCSQGNFHEAWTEWLFFAIQERGYNVQSRTGKAHYFLFSRTAPGNP</sequence>
<dbReference type="OrthoDB" id="3053003at2759"/>
<gene>
    <name evidence="1" type="ORF">DFP72DRAFT_863717</name>
</gene>
<name>A0A8H6H7L7_9AGAR</name>
<comment type="caution">
    <text evidence="1">The sequence shown here is derived from an EMBL/GenBank/DDBJ whole genome shotgun (WGS) entry which is preliminary data.</text>
</comment>
<dbReference type="Proteomes" id="UP000521943">
    <property type="component" value="Unassembled WGS sequence"/>
</dbReference>
<proteinExistence type="predicted"/>
<organism evidence="1 2">
    <name type="scientific">Ephemerocybe angulata</name>
    <dbReference type="NCBI Taxonomy" id="980116"/>
    <lineage>
        <taxon>Eukaryota</taxon>
        <taxon>Fungi</taxon>
        <taxon>Dikarya</taxon>
        <taxon>Basidiomycota</taxon>
        <taxon>Agaricomycotina</taxon>
        <taxon>Agaricomycetes</taxon>
        <taxon>Agaricomycetidae</taxon>
        <taxon>Agaricales</taxon>
        <taxon>Agaricineae</taxon>
        <taxon>Psathyrellaceae</taxon>
        <taxon>Ephemerocybe</taxon>
    </lineage>
</organism>
<evidence type="ECO:0000313" key="1">
    <source>
        <dbReference type="EMBL" id="KAF6740952.1"/>
    </source>
</evidence>
<reference evidence="1 2" key="1">
    <citation type="submission" date="2020-07" db="EMBL/GenBank/DDBJ databases">
        <title>Comparative genomics of pyrophilous fungi reveals a link between fire events and developmental genes.</title>
        <authorList>
            <consortium name="DOE Joint Genome Institute"/>
            <person name="Steindorff A.S."/>
            <person name="Carver A."/>
            <person name="Calhoun S."/>
            <person name="Stillman K."/>
            <person name="Liu H."/>
            <person name="Lipzen A."/>
            <person name="Pangilinan J."/>
            <person name="Labutti K."/>
            <person name="Bruns T.D."/>
            <person name="Grigoriev I.V."/>
        </authorList>
    </citation>
    <scope>NUCLEOTIDE SEQUENCE [LARGE SCALE GENOMIC DNA]</scope>
    <source>
        <strain evidence="1 2">CBS 144469</strain>
    </source>
</reference>
<accession>A0A8H6H7L7</accession>
<dbReference type="EMBL" id="JACGCI010000331">
    <property type="protein sequence ID" value="KAF6740952.1"/>
    <property type="molecule type" value="Genomic_DNA"/>
</dbReference>
<dbReference type="AlphaFoldDB" id="A0A8H6H7L7"/>
<keyword evidence="2" id="KW-1185">Reference proteome</keyword>
<protein>
    <submittedName>
        <fullName evidence="1">Uncharacterized protein</fullName>
    </submittedName>
</protein>
<evidence type="ECO:0000313" key="2">
    <source>
        <dbReference type="Proteomes" id="UP000521943"/>
    </source>
</evidence>